<dbReference type="Proteomes" id="UP000029713">
    <property type="component" value="Unassembled WGS sequence"/>
</dbReference>
<dbReference type="GO" id="GO:0008911">
    <property type="term" value="F:lactaldehyde dehydrogenase (NAD+) activity"/>
    <property type="evidence" value="ECO:0007669"/>
    <property type="project" value="TreeGrafter"/>
</dbReference>
<dbReference type="PANTHER" id="PTHR42991:SF1">
    <property type="entry name" value="ALDEHYDE DEHYDROGENASE"/>
    <property type="match status" value="1"/>
</dbReference>
<keyword evidence="2 4" id="KW-0560">Oxidoreductase</keyword>
<dbReference type="STRING" id="1522368.IN07_09195"/>
<dbReference type="InterPro" id="IPR029510">
    <property type="entry name" value="Ald_DH_CS_GLU"/>
</dbReference>
<evidence type="ECO:0000256" key="2">
    <source>
        <dbReference type="ARBA" id="ARBA00023002"/>
    </source>
</evidence>
<dbReference type="PANTHER" id="PTHR42991">
    <property type="entry name" value="ALDEHYDE DEHYDROGENASE"/>
    <property type="match status" value="1"/>
</dbReference>
<dbReference type="FunFam" id="3.40.605.10:FF:000020">
    <property type="entry name" value="Aldehyde dehydrogenase"/>
    <property type="match status" value="1"/>
</dbReference>
<evidence type="ECO:0000256" key="4">
    <source>
        <dbReference type="RuleBase" id="RU003345"/>
    </source>
</evidence>
<accession>A0A098YB71</accession>
<dbReference type="PROSITE" id="PS00687">
    <property type="entry name" value="ALDEHYDE_DEHYDR_GLU"/>
    <property type="match status" value="1"/>
</dbReference>
<dbReference type="Pfam" id="PF00171">
    <property type="entry name" value="Aldedh"/>
    <property type="match status" value="1"/>
</dbReference>
<evidence type="ECO:0000259" key="5">
    <source>
        <dbReference type="Pfam" id="PF00171"/>
    </source>
</evidence>
<evidence type="ECO:0000313" key="7">
    <source>
        <dbReference type="Proteomes" id="UP000029713"/>
    </source>
</evidence>
<dbReference type="OrthoDB" id="6882680at2"/>
<name>A0A098YB71_9ACTN</name>
<comment type="similarity">
    <text evidence="1 4">Belongs to the aldehyde dehydrogenase family.</text>
</comment>
<feature type="active site" evidence="3">
    <location>
        <position position="249"/>
    </location>
</feature>
<evidence type="ECO:0000256" key="1">
    <source>
        <dbReference type="ARBA" id="ARBA00009986"/>
    </source>
</evidence>
<dbReference type="Gene3D" id="3.40.605.10">
    <property type="entry name" value="Aldehyde Dehydrogenase, Chain A, domain 1"/>
    <property type="match status" value="1"/>
</dbReference>
<keyword evidence="7" id="KW-1185">Reference proteome</keyword>
<dbReference type="CDD" id="cd07147">
    <property type="entry name" value="ALDH_F21_RNP123"/>
    <property type="match status" value="1"/>
</dbReference>
<protein>
    <submittedName>
        <fullName evidence="6">Aldehyde dehydrogenase</fullName>
    </submittedName>
</protein>
<dbReference type="InterPro" id="IPR016161">
    <property type="entry name" value="Ald_DH/histidinol_DH"/>
</dbReference>
<evidence type="ECO:0000256" key="3">
    <source>
        <dbReference type="PROSITE-ProRule" id="PRU10007"/>
    </source>
</evidence>
<proteinExistence type="inferred from homology"/>
<gene>
    <name evidence="6" type="ORF">IN07_09195</name>
</gene>
<dbReference type="SUPFAM" id="SSF53720">
    <property type="entry name" value="ALDH-like"/>
    <property type="match status" value="1"/>
</dbReference>
<dbReference type="AlphaFoldDB" id="A0A098YB71"/>
<evidence type="ECO:0000313" key="6">
    <source>
        <dbReference type="EMBL" id="KGH47041.1"/>
    </source>
</evidence>
<comment type="caution">
    <text evidence="6">The sequence shown here is derived from an EMBL/GenBank/DDBJ whole genome shotgun (WGS) entry which is preliminary data.</text>
</comment>
<dbReference type="InterPro" id="IPR051020">
    <property type="entry name" value="ALDH-related_metabolic_enz"/>
</dbReference>
<dbReference type="EMBL" id="JPMX01000030">
    <property type="protein sequence ID" value="KGH47041.1"/>
    <property type="molecule type" value="Genomic_DNA"/>
</dbReference>
<reference evidence="6 7" key="1">
    <citation type="submission" date="2014-07" db="EMBL/GenBank/DDBJ databases">
        <title>Biosystematic studies on Modestobacter strains isolated from extreme hyper-arid desert soil and from historic building.</title>
        <authorList>
            <person name="Bukarasam K."/>
            <person name="Bull A."/>
            <person name="Girard G."/>
            <person name="van Wezel G."/>
            <person name="Goodfellow M."/>
        </authorList>
    </citation>
    <scope>NUCLEOTIDE SEQUENCE [LARGE SCALE GENOMIC DNA]</scope>
    <source>
        <strain evidence="6 7">KNN45-2b</strain>
    </source>
</reference>
<dbReference type="InterPro" id="IPR016162">
    <property type="entry name" value="Ald_DH_N"/>
</dbReference>
<sequence>MSTPTTPYWVAGRPMTGNEMLEVSSPYDGAVAGRTTVATASDVEAAVAAADRVRHEFAATPAHVRAAALDHVSRRLSERSEEIAALITAESGKPLKWSRLEVARAVSTFRWGAEEARRWSGTLQRLDTDPSATGRMALVRRAPRGPVLGIAPFNFPLNLVAHKVAPAIAVGTPIVLKPAPATPLTALLLGEVLAETDLPAGSWSVLPVPNDVAAQLVQDPRLPVVSFTGSVPVGWSIRDSVPRKHVTLELGGNAAVVVGPDQDDEKSLSWAATRIATFAMYQAGQSCISVQRVLAHRDVAEGLTERLVDAVGRLATGDPTDPATDVGPLVDEAAARRVETWVDEAVAAGARLLTGGTRDGATYAPTVLTEVPADARVACEEVFGPVVVVDAVDSLDQAFARVNDSRFGLQAGVFTRDLQVAFHAARVLDVGGVVIGDVPSFRADQMPYGGVKDSGTGREGVHSAMEDLTEERVLVLTGIEL</sequence>
<dbReference type="InterPro" id="IPR015590">
    <property type="entry name" value="Aldehyde_DH_dom"/>
</dbReference>
<feature type="domain" description="Aldehyde dehydrogenase" evidence="5">
    <location>
        <begin position="19"/>
        <end position="472"/>
    </location>
</feature>
<organism evidence="6 7">
    <name type="scientific">Modestobacter caceresii</name>
    <dbReference type="NCBI Taxonomy" id="1522368"/>
    <lineage>
        <taxon>Bacteria</taxon>
        <taxon>Bacillati</taxon>
        <taxon>Actinomycetota</taxon>
        <taxon>Actinomycetes</taxon>
        <taxon>Geodermatophilales</taxon>
        <taxon>Geodermatophilaceae</taxon>
        <taxon>Modestobacter</taxon>
    </lineage>
</organism>
<dbReference type="Gene3D" id="3.40.309.10">
    <property type="entry name" value="Aldehyde Dehydrogenase, Chain A, domain 2"/>
    <property type="match status" value="1"/>
</dbReference>
<dbReference type="RefSeq" id="WP_036335310.1">
    <property type="nucleotide sequence ID" value="NZ_JPMX01000030.1"/>
</dbReference>
<dbReference type="InterPro" id="IPR016163">
    <property type="entry name" value="Ald_DH_C"/>
</dbReference>